<name>A0ABV6WZH5_9ACTN</name>
<evidence type="ECO:0000313" key="2">
    <source>
        <dbReference type="EMBL" id="MFC1431364.1"/>
    </source>
</evidence>
<gene>
    <name evidence="2" type="ORF">ACEZDB_11985</name>
</gene>
<proteinExistence type="predicted"/>
<dbReference type="RefSeq" id="WP_380551812.1">
    <property type="nucleotide sequence ID" value="NZ_JBHEZY010000004.1"/>
</dbReference>
<sequence length="104" mass="11728">MPTSSDHGALTHEFLGVADRVNRLRTTEPTTTTLEVDRLKRWQVLFAEEAAQVEERRQQLLDRPATVTTADLAEWLEHARRTLTQNPPDTFPPGSPAQSPLPED</sequence>
<organism evidence="2 3">
    <name type="scientific">Streptacidiphilus alkalitolerans</name>
    <dbReference type="NCBI Taxonomy" id="3342712"/>
    <lineage>
        <taxon>Bacteria</taxon>
        <taxon>Bacillati</taxon>
        <taxon>Actinomycetota</taxon>
        <taxon>Actinomycetes</taxon>
        <taxon>Kitasatosporales</taxon>
        <taxon>Streptomycetaceae</taxon>
        <taxon>Streptacidiphilus</taxon>
    </lineage>
</organism>
<reference evidence="2 3" key="1">
    <citation type="submission" date="2024-09" db="EMBL/GenBank/DDBJ databases">
        <authorList>
            <person name="Lee S.D."/>
        </authorList>
    </citation>
    <scope>NUCLEOTIDE SEQUENCE [LARGE SCALE GENOMIC DNA]</scope>
    <source>
        <strain evidence="2 3">N1-3</strain>
    </source>
</reference>
<dbReference type="Proteomes" id="UP001592530">
    <property type="component" value="Unassembled WGS sequence"/>
</dbReference>
<comment type="caution">
    <text evidence="2">The sequence shown here is derived from an EMBL/GenBank/DDBJ whole genome shotgun (WGS) entry which is preliminary data.</text>
</comment>
<evidence type="ECO:0000256" key="1">
    <source>
        <dbReference type="SAM" id="MobiDB-lite"/>
    </source>
</evidence>
<protein>
    <submittedName>
        <fullName evidence="2">Uncharacterized protein</fullName>
    </submittedName>
</protein>
<dbReference type="EMBL" id="JBHEZY010000004">
    <property type="protein sequence ID" value="MFC1431364.1"/>
    <property type="molecule type" value="Genomic_DNA"/>
</dbReference>
<accession>A0ABV6WZH5</accession>
<feature type="region of interest" description="Disordered" evidence="1">
    <location>
        <begin position="82"/>
        <end position="104"/>
    </location>
</feature>
<evidence type="ECO:0000313" key="3">
    <source>
        <dbReference type="Proteomes" id="UP001592530"/>
    </source>
</evidence>